<keyword evidence="4" id="KW-1133">Transmembrane helix</keyword>
<dbReference type="GO" id="GO:0003676">
    <property type="term" value="F:nucleic acid binding"/>
    <property type="evidence" value="ECO:0007669"/>
    <property type="project" value="InterPro"/>
</dbReference>
<feature type="compositionally biased region" description="Basic residues" evidence="3">
    <location>
        <begin position="340"/>
        <end position="350"/>
    </location>
</feature>
<dbReference type="SUPFAM" id="SSF57756">
    <property type="entry name" value="Retrovirus zinc finger-like domains"/>
    <property type="match status" value="1"/>
</dbReference>
<keyword evidence="1" id="KW-0479">Metal-binding</keyword>
<evidence type="ECO:0000259" key="5">
    <source>
        <dbReference type="PROSITE" id="PS50158"/>
    </source>
</evidence>
<feature type="compositionally biased region" description="Polar residues" evidence="3">
    <location>
        <begin position="352"/>
        <end position="362"/>
    </location>
</feature>
<dbReference type="PROSITE" id="PS50158">
    <property type="entry name" value="ZF_CCHC"/>
    <property type="match status" value="1"/>
</dbReference>
<organism evidence="6">
    <name type="scientific">Tanacetum cinerariifolium</name>
    <name type="common">Dalmatian daisy</name>
    <name type="synonym">Chrysanthemum cinerariifolium</name>
    <dbReference type="NCBI Taxonomy" id="118510"/>
    <lineage>
        <taxon>Eukaryota</taxon>
        <taxon>Viridiplantae</taxon>
        <taxon>Streptophyta</taxon>
        <taxon>Embryophyta</taxon>
        <taxon>Tracheophyta</taxon>
        <taxon>Spermatophyta</taxon>
        <taxon>Magnoliopsida</taxon>
        <taxon>eudicotyledons</taxon>
        <taxon>Gunneridae</taxon>
        <taxon>Pentapetalae</taxon>
        <taxon>asterids</taxon>
        <taxon>campanulids</taxon>
        <taxon>Asterales</taxon>
        <taxon>Asteraceae</taxon>
        <taxon>Asteroideae</taxon>
        <taxon>Anthemideae</taxon>
        <taxon>Anthemidinae</taxon>
        <taxon>Tanacetum</taxon>
    </lineage>
</organism>
<keyword evidence="1" id="KW-0863">Zinc-finger</keyword>
<protein>
    <submittedName>
        <fullName evidence="6">Ribonuclease H-like domain-containing protein</fullName>
    </submittedName>
</protein>
<accession>A0A6L2P0M8</accession>
<reference evidence="6" key="1">
    <citation type="journal article" date="2019" name="Sci. Rep.">
        <title>Draft genome of Tanacetum cinerariifolium, the natural source of mosquito coil.</title>
        <authorList>
            <person name="Yamashiro T."/>
            <person name="Shiraishi A."/>
            <person name="Satake H."/>
            <person name="Nakayama K."/>
        </authorList>
    </citation>
    <scope>NUCLEOTIDE SEQUENCE</scope>
</reference>
<keyword evidence="1" id="KW-0862">Zinc</keyword>
<evidence type="ECO:0000313" key="6">
    <source>
        <dbReference type="EMBL" id="GEU92000.1"/>
    </source>
</evidence>
<keyword evidence="4" id="KW-0812">Transmembrane</keyword>
<keyword evidence="4" id="KW-0472">Membrane</keyword>
<feature type="transmembrane region" description="Helical" evidence="4">
    <location>
        <begin position="141"/>
        <end position="161"/>
    </location>
</feature>
<proteinExistence type="predicted"/>
<comment type="caution">
    <text evidence="6">The sequence shown here is derived from an EMBL/GenBank/DDBJ whole genome shotgun (WGS) entry which is preliminary data.</text>
</comment>
<dbReference type="SMART" id="SM00343">
    <property type="entry name" value="ZnF_C2HC"/>
    <property type="match status" value="1"/>
</dbReference>
<feature type="coiled-coil region" evidence="2">
    <location>
        <begin position="158"/>
        <end position="213"/>
    </location>
</feature>
<feature type="region of interest" description="Disordered" evidence="3">
    <location>
        <begin position="1"/>
        <end position="26"/>
    </location>
</feature>
<feature type="compositionally biased region" description="Basic and acidic residues" evidence="3">
    <location>
        <begin position="315"/>
        <end position="332"/>
    </location>
</feature>
<feature type="non-terminal residue" evidence="6">
    <location>
        <position position="514"/>
    </location>
</feature>
<dbReference type="EMBL" id="BKCJ010010532">
    <property type="protein sequence ID" value="GEU92000.1"/>
    <property type="molecule type" value="Genomic_DNA"/>
</dbReference>
<dbReference type="AlphaFoldDB" id="A0A6L2P0M8"/>
<dbReference type="GO" id="GO:0008270">
    <property type="term" value="F:zinc ion binding"/>
    <property type="evidence" value="ECO:0007669"/>
    <property type="project" value="UniProtKB-KW"/>
</dbReference>
<feature type="compositionally biased region" description="Polar residues" evidence="3">
    <location>
        <begin position="274"/>
        <end position="285"/>
    </location>
</feature>
<gene>
    <name evidence="6" type="ORF">Tci_063978</name>
</gene>
<feature type="region of interest" description="Disordered" evidence="3">
    <location>
        <begin position="269"/>
        <end position="362"/>
    </location>
</feature>
<feature type="domain" description="CCHC-type" evidence="5">
    <location>
        <begin position="377"/>
        <end position="392"/>
    </location>
</feature>
<evidence type="ECO:0000256" key="2">
    <source>
        <dbReference type="SAM" id="Coils"/>
    </source>
</evidence>
<evidence type="ECO:0000256" key="3">
    <source>
        <dbReference type="SAM" id="MobiDB-lite"/>
    </source>
</evidence>
<sequence>MTFDYNSSELEIHDHNNEPSSSKLVPKVVPPADKTAMNRPITIPPSHNNDEVNIYRVPTAKRTSHCQRRKMPLLEEKRSHCQKDRTAINVKKKLPVKDGSYANWCSSGRDSSRVVLAFTSFFFFCMSSAVNVTVLPDFVPVSPLVVVVVVVSVVFVALAQVESRLVEYKEREVKYIEKIRTLEFYNESNKECIETLKKKLETLKQEKERVDGKLTGLLTALKDLDNLIESQRSDKNKEGLGYTTVPPPPVQLYLSPKKDLSWTGLPECADDTVTDYSRPSPTVESTSEEDQNRNPSVFKNVASPITPKPFIKFVKPKDSQSESKTDKKETPKKPPVKYAKQYRKPNKKPNVRGNQRNWNNLKSRQLGPEFVMKKKACFNCGDFNHLAYECRKRVKKSFTPKPVAHRLYKPSQRPTHSYGNRPFHRTSVVRPPYRPPCVPTVNRKFPTGSTKSPTADMGMKGKAVKPSACSSQNKIDDKDYWDSGCSRHMTGNISYLSDYEPFDGGYVSFGQGVR</sequence>
<dbReference type="InterPro" id="IPR036875">
    <property type="entry name" value="Znf_CCHC_sf"/>
</dbReference>
<name>A0A6L2P0M8_TANCI</name>
<evidence type="ECO:0000256" key="4">
    <source>
        <dbReference type="SAM" id="Phobius"/>
    </source>
</evidence>
<keyword evidence="2" id="KW-0175">Coiled coil</keyword>
<feature type="transmembrane region" description="Helical" evidence="4">
    <location>
        <begin position="114"/>
        <end position="135"/>
    </location>
</feature>
<feature type="region of interest" description="Disordered" evidence="3">
    <location>
        <begin position="409"/>
        <end position="471"/>
    </location>
</feature>
<dbReference type="InterPro" id="IPR001878">
    <property type="entry name" value="Znf_CCHC"/>
</dbReference>
<evidence type="ECO:0000256" key="1">
    <source>
        <dbReference type="PROSITE-ProRule" id="PRU00047"/>
    </source>
</evidence>